<dbReference type="KEGG" id="dea:FPZ08_11680"/>
<dbReference type="RefSeq" id="WP_146290185.1">
    <property type="nucleotide sequence ID" value="NZ_CP042304.1"/>
</dbReference>
<feature type="domain" description="DUF3502" evidence="2">
    <location>
        <begin position="275"/>
        <end position="342"/>
    </location>
</feature>
<gene>
    <name evidence="3" type="ORF">FPZ08_11680</name>
</gene>
<evidence type="ECO:0000256" key="1">
    <source>
        <dbReference type="ARBA" id="ARBA00022764"/>
    </source>
</evidence>
<name>A0A5B8LT38_9HYPH</name>
<reference evidence="3 4" key="1">
    <citation type="submission" date="2019-07" db="EMBL/GenBank/DDBJ databases">
        <title>Full genome sequence of Devosia sp. Gsoil 520.</title>
        <authorList>
            <person name="Im W.-T."/>
        </authorList>
    </citation>
    <scope>NUCLEOTIDE SEQUENCE [LARGE SCALE GENOMIC DNA]</scope>
    <source>
        <strain evidence="3 4">Gsoil 520</strain>
    </source>
</reference>
<keyword evidence="1" id="KW-0574">Periplasm</keyword>
<dbReference type="EMBL" id="CP042304">
    <property type="protein sequence ID" value="QDZ11363.1"/>
    <property type="molecule type" value="Genomic_DNA"/>
</dbReference>
<dbReference type="Pfam" id="PF01547">
    <property type="entry name" value="SBP_bac_1"/>
    <property type="match status" value="1"/>
</dbReference>
<organism evidence="3 4">
    <name type="scientific">Devosia ginsengisoli</name>
    <dbReference type="NCBI Taxonomy" id="400770"/>
    <lineage>
        <taxon>Bacteria</taxon>
        <taxon>Pseudomonadati</taxon>
        <taxon>Pseudomonadota</taxon>
        <taxon>Alphaproteobacteria</taxon>
        <taxon>Hyphomicrobiales</taxon>
        <taxon>Devosiaceae</taxon>
        <taxon>Devosia</taxon>
    </lineage>
</organism>
<dbReference type="InterPro" id="IPR006059">
    <property type="entry name" value="SBP"/>
</dbReference>
<dbReference type="AlphaFoldDB" id="A0A5B8LT38"/>
<evidence type="ECO:0000313" key="4">
    <source>
        <dbReference type="Proteomes" id="UP000315364"/>
    </source>
</evidence>
<keyword evidence="4" id="KW-1185">Reference proteome</keyword>
<dbReference type="SUPFAM" id="SSF53850">
    <property type="entry name" value="Periplasmic binding protein-like II"/>
    <property type="match status" value="1"/>
</dbReference>
<dbReference type="OrthoDB" id="4349943at2"/>
<dbReference type="InterPro" id="IPR022627">
    <property type="entry name" value="DUF3502"/>
</dbReference>
<evidence type="ECO:0000313" key="3">
    <source>
        <dbReference type="EMBL" id="QDZ11363.1"/>
    </source>
</evidence>
<dbReference type="Proteomes" id="UP000315364">
    <property type="component" value="Chromosome"/>
</dbReference>
<dbReference type="Gene3D" id="3.40.190.10">
    <property type="entry name" value="Periplasmic binding protein-like II"/>
    <property type="match status" value="1"/>
</dbReference>
<dbReference type="Pfam" id="PF12010">
    <property type="entry name" value="DUF3502"/>
    <property type="match status" value="1"/>
</dbReference>
<proteinExistence type="predicted"/>
<evidence type="ECO:0000259" key="2">
    <source>
        <dbReference type="Pfam" id="PF12010"/>
    </source>
</evidence>
<sequence>MNGALYGIPVQQLFPKSFGFNTRTELLEKYDIDLNAIDWFDDLTPVFERVVAGEGEGYYAFGGRLAALPELFGYDPALGPNAAAVVKMDDPERKVVNLYGTEEFRELMRLRREWHLAGLTEPNPQNREQARAALQAGTTGFSLDSAQDRPVDRVFLGLDFTPKRFAPLVLTTAAMNASMMAISADSQHPVEALKLITLLHTDAEVFNILSLGIEGVNWQHNADTGLVELLDTASYWPNINWVWGNSYLAYPQRATDAADNAEAEKVNAEAVASVILGFSFDTSPVENEVAAMSSILANFEPLEGGRVEDVDGYIDQQIAALEAAGLARVQEEMTRQIAEWAAQQQ</sequence>
<accession>A0A5B8LT38</accession>
<protein>
    <submittedName>
        <fullName evidence="3">ABC transporter substrate-binding protein</fullName>
    </submittedName>
</protein>